<dbReference type="InterPro" id="IPR036249">
    <property type="entry name" value="Thioredoxin-like_sf"/>
</dbReference>
<dbReference type="GO" id="GO:0005737">
    <property type="term" value="C:cytoplasm"/>
    <property type="evidence" value="ECO:0007669"/>
    <property type="project" value="TreeGrafter"/>
</dbReference>
<dbReference type="InterPro" id="IPR024253">
    <property type="entry name" value="Phosducin_thioredoxin-like_dom"/>
</dbReference>
<feature type="domain" description="Phosducin" evidence="3">
    <location>
        <begin position="53"/>
        <end position="187"/>
    </location>
</feature>
<evidence type="ECO:0000313" key="4">
    <source>
        <dbReference type="EMBL" id="KAH7280439.1"/>
    </source>
</evidence>
<dbReference type="CDD" id="cd02988">
    <property type="entry name" value="Phd_like_VIAF"/>
    <property type="match status" value="1"/>
</dbReference>
<dbReference type="OMA" id="FCEIRAN"/>
<dbReference type="EMBL" id="CM035442">
    <property type="protein sequence ID" value="KAH7280439.1"/>
    <property type="molecule type" value="Genomic_DNA"/>
</dbReference>
<evidence type="ECO:0000313" key="5">
    <source>
        <dbReference type="Proteomes" id="UP000825935"/>
    </source>
</evidence>
<dbReference type="EMBL" id="CM035442">
    <property type="protein sequence ID" value="KAH7280440.1"/>
    <property type="molecule type" value="Genomic_DNA"/>
</dbReference>
<dbReference type="Gene3D" id="3.40.30.10">
    <property type="entry name" value="Glutaredoxin"/>
    <property type="match status" value="1"/>
</dbReference>
<dbReference type="PANTHER" id="PTHR45809">
    <property type="entry name" value="VIRAL IAP-ASSOCIATED FACTOR HOMOLOG"/>
    <property type="match status" value="1"/>
</dbReference>
<feature type="region of interest" description="Disordered" evidence="2">
    <location>
        <begin position="23"/>
        <end position="52"/>
    </location>
</feature>
<proteinExistence type="inferred from homology"/>
<comment type="similarity">
    <text evidence="1">Belongs to the phosducin family.</text>
</comment>
<gene>
    <name evidence="4" type="ORF">KP509_37G067700</name>
</gene>
<protein>
    <recommendedName>
        <fullName evidence="3">Phosducin domain-containing protein</fullName>
    </recommendedName>
</protein>
<dbReference type="GO" id="GO:0006457">
    <property type="term" value="P:protein folding"/>
    <property type="evidence" value="ECO:0007669"/>
    <property type="project" value="TreeGrafter"/>
</dbReference>
<dbReference type="Pfam" id="PF02114">
    <property type="entry name" value="Phosducin"/>
    <property type="match status" value="1"/>
</dbReference>
<dbReference type="SUPFAM" id="SSF52833">
    <property type="entry name" value="Thioredoxin-like"/>
    <property type="match status" value="1"/>
</dbReference>
<keyword evidence="5" id="KW-1185">Reference proteome</keyword>
<feature type="compositionally biased region" description="Pro residues" evidence="2">
    <location>
        <begin position="29"/>
        <end position="41"/>
    </location>
</feature>
<dbReference type="AlphaFoldDB" id="A0A8T2Q9J8"/>
<dbReference type="PANTHER" id="PTHR45809:SF3">
    <property type="entry name" value="VIRAL IAP-ASSOCIATED FACTOR HOMOLOG"/>
    <property type="match status" value="1"/>
</dbReference>
<evidence type="ECO:0000256" key="1">
    <source>
        <dbReference type="ARBA" id="ARBA00009686"/>
    </source>
</evidence>
<organism evidence="4 5">
    <name type="scientific">Ceratopteris richardii</name>
    <name type="common">Triangle waterfern</name>
    <dbReference type="NCBI Taxonomy" id="49495"/>
    <lineage>
        <taxon>Eukaryota</taxon>
        <taxon>Viridiplantae</taxon>
        <taxon>Streptophyta</taxon>
        <taxon>Embryophyta</taxon>
        <taxon>Tracheophyta</taxon>
        <taxon>Polypodiopsida</taxon>
        <taxon>Polypodiidae</taxon>
        <taxon>Polypodiales</taxon>
        <taxon>Pteridineae</taxon>
        <taxon>Pteridaceae</taxon>
        <taxon>Parkerioideae</taxon>
        <taxon>Ceratopteris</taxon>
    </lineage>
</organism>
<dbReference type="InterPro" id="IPR051498">
    <property type="entry name" value="Phosducin-like_chap/apop_reg"/>
</dbReference>
<evidence type="ECO:0000256" key="2">
    <source>
        <dbReference type="SAM" id="MobiDB-lite"/>
    </source>
</evidence>
<comment type="caution">
    <text evidence="4">The sequence shown here is derived from an EMBL/GenBank/DDBJ whole genome shotgun (WGS) entry which is preliminary data.</text>
</comment>
<evidence type="ECO:0000259" key="3">
    <source>
        <dbReference type="Pfam" id="PF02114"/>
    </source>
</evidence>
<name>A0A8T2Q9J8_CERRI</name>
<accession>A0A8T2Q9J8</accession>
<dbReference type="Proteomes" id="UP000825935">
    <property type="component" value="Chromosome 37"/>
</dbReference>
<reference evidence="4" key="1">
    <citation type="submission" date="2021-08" db="EMBL/GenBank/DDBJ databases">
        <title>WGS assembly of Ceratopteris richardii.</title>
        <authorList>
            <person name="Marchant D.B."/>
            <person name="Chen G."/>
            <person name="Jenkins J."/>
            <person name="Shu S."/>
            <person name="Leebens-Mack J."/>
            <person name="Grimwood J."/>
            <person name="Schmutz J."/>
            <person name="Soltis P."/>
            <person name="Soltis D."/>
            <person name="Chen Z.-H."/>
        </authorList>
    </citation>
    <scope>NUCLEOTIDE SEQUENCE</scope>
    <source>
        <strain evidence="4">Whitten #5841</strain>
        <tissue evidence="4">Leaf</tissue>
    </source>
</reference>
<sequence>MGDYHFVYKDVEGTTTEWDDIQRRLGNLPPKPEPFKPPAWTPPADENVQKDREWIDDKTEEELLELEDDSTLDDDRFLEEYRKKRLAELREFNSKPRFGSVLHIVGADFVREVSNAPPDVWVVVHLFKNGIQECELLDQCFEELAKKYTGTKFVKIISTDCIPKYPDRNLPTVLIYNHTNVKATLVGLHHFGGRRCTPEDVAFTLCQYGPVLGSSRDDAETSKDAVVDRVRRDFLEKIISKREQEESDKSDDADD</sequence>
<dbReference type="OrthoDB" id="45518at2759"/>